<proteinExistence type="predicted"/>
<gene>
    <name evidence="2" type="ORF">ERS852411_01882</name>
</gene>
<organism evidence="2 3">
    <name type="scientific">Flavonifractor plautii</name>
    <name type="common">Fusobacterium plautii</name>
    <dbReference type="NCBI Taxonomy" id="292800"/>
    <lineage>
        <taxon>Bacteria</taxon>
        <taxon>Bacillati</taxon>
        <taxon>Bacillota</taxon>
        <taxon>Clostridia</taxon>
        <taxon>Eubacteriales</taxon>
        <taxon>Oscillospiraceae</taxon>
        <taxon>Flavonifractor</taxon>
    </lineage>
</organism>
<feature type="region of interest" description="Disordered" evidence="1">
    <location>
        <begin position="73"/>
        <end position="101"/>
    </location>
</feature>
<dbReference type="Proteomes" id="UP000095746">
    <property type="component" value="Unassembled WGS sequence"/>
</dbReference>
<evidence type="ECO:0000256" key="1">
    <source>
        <dbReference type="SAM" id="MobiDB-lite"/>
    </source>
</evidence>
<dbReference type="EMBL" id="CYZT01000130">
    <property type="protein sequence ID" value="CUO63364.1"/>
    <property type="molecule type" value="Genomic_DNA"/>
</dbReference>
<accession>A0A174GLE6</accession>
<name>A0A174GLE6_FLAPL</name>
<dbReference type="AlphaFoldDB" id="A0A174GLE6"/>
<protein>
    <submittedName>
        <fullName evidence="2">Uncharacterized protein</fullName>
    </submittedName>
</protein>
<sequence length="127" mass="13367">MNLRSLALFFTLSHALTFTARKSLLQKVSKSTLSWAKGSTSTAGRAALRASACSSSRAASSFSTSMRGNRFSPLLTAAPAGSRPHAPADSQVRAPSSTPSWAKIFPQVSGIKGVSSTAERRTHSSRL</sequence>
<evidence type="ECO:0000313" key="3">
    <source>
        <dbReference type="Proteomes" id="UP000095746"/>
    </source>
</evidence>
<reference evidence="2 3" key="1">
    <citation type="submission" date="2015-09" db="EMBL/GenBank/DDBJ databases">
        <authorList>
            <consortium name="Pathogen Informatics"/>
        </authorList>
    </citation>
    <scope>NUCLEOTIDE SEQUENCE [LARGE SCALE GENOMIC DNA]</scope>
    <source>
        <strain evidence="2 3">2789STDY5608854</strain>
    </source>
</reference>
<evidence type="ECO:0000313" key="2">
    <source>
        <dbReference type="EMBL" id="CUO63364.1"/>
    </source>
</evidence>